<protein>
    <submittedName>
        <fullName evidence="2">Uncharacterized protein</fullName>
    </submittedName>
</protein>
<sequence length="136" mass="15305">MRKKTFLNAKKSLQAGKATGAINRCLAHVEVDADLGESTMKQIHALVDAVNGQLLKYAQQLFLLLHQLHRQLHHQHHPLLRAYSHQITTARHLHTMISIQRSANTVRSTTVHSAQGQQTANHAKRHSFQARSKSTT</sequence>
<gene>
    <name evidence="2" type="ORF">FGO68_gene9809</name>
</gene>
<evidence type="ECO:0000256" key="1">
    <source>
        <dbReference type="SAM" id="MobiDB-lite"/>
    </source>
</evidence>
<organism evidence="2 3">
    <name type="scientific">Halteria grandinella</name>
    <dbReference type="NCBI Taxonomy" id="5974"/>
    <lineage>
        <taxon>Eukaryota</taxon>
        <taxon>Sar</taxon>
        <taxon>Alveolata</taxon>
        <taxon>Ciliophora</taxon>
        <taxon>Intramacronucleata</taxon>
        <taxon>Spirotrichea</taxon>
        <taxon>Stichotrichia</taxon>
        <taxon>Sporadotrichida</taxon>
        <taxon>Halteriidae</taxon>
        <taxon>Halteria</taxon>
    </lineage>
</organism>
<dbReference type="AlphaFoldDB" id="A0A8J8SZS4"/>
<comment type="caution">
    <text evidence="2">The sequence shown here is derived from an EMBL/GenBank/DDBJ whole genome shotgun (WGS) entry which is preliminary data.</text>
</comment>
<accession>A0A8J8SZS4</accession>
<evidence type="ECO:0000313" key="2">
    <source>
        <dbReference type="EMBL" id="TNV76894.1"/>
    </source>
</evidence>
<feature type="region of interest" description="Disordered" evidence="1">
    <location>
        <begin position="114"/>
        <end position="136"/>
    </location>
</feature>
<reference evidence="2" key="1">
    <citation type="submission" date="2019-06" db="EMBL/GenBank/DDBJ databases">
        <authorList>
            <person name="Zheng W."/>
        </authorList>
    </citation>
    <scope>NUCLEOTIDE SEQUENCE</scope>
    <source>
        <strain evidence="2">QDHG01</strain>
    </source>
</reference>
<proteinExistence type="predicted"/>
<evidence type="ECO:0000313" key="3">
    <source>
        <dbReference type="Proteomes" id="UP000785679"/>
    </source>
</evidence>
<keyword evidence="3" id="KW-1185">Reference proteome</keyword>
<name>A0A8J8SZS4_HALGN</name>
<dbReference type="EMBL" id="RRYP01012782">
    <property type="protein sequence ID" value="TNV76894.1"/>
    <property type="molecule type" value="Genomic_DNA"/>
</dbReference>
<dbReference type="Proteomes" id="UP000785679">
    <property type="component" value="Unassembled WGS sequence"/>
</dbReference>